<proteinExistence type="predicted"/>
<sequence>MVWPSRESPTAAFCQRVVRPKSVIKFVSESVLIRRACAYISRRFTSVFWRGFFFETQSAFLIGLESAEGYLLAVHDSPKTREIPKNIPYHDVFMGTLPSSRRGKRVTLFGGVRGTPRNSSSCKQQQGIYKNYCCNP</sequence>
<dbReference type="Proteomes" id="UP000887159">
    <property type="component" value="Unassembled WGS sequence"/>
</dbReference>
<protein>
    <submittedName>
        <fullName evidence="1">Uncharacterized protein</fullName>
    </submittedName>
</protein>
<organism evidence="1 2">
    <name type="scientific">Trichonephila clavipes</name>
    <name type="common">Golden silk orbweaver</name>
    <name type="synonym">Nephila clavipes</name>
    <dbReference type="NCBI Taxonomy" id="2585209"/>
    <lineage>
        <taxon>Eukaryota</taxon>
        <taxon>Metazoa</taxon>
        <taxon>Ecdysozoa</taxon>
        <taxon>Arthropoda</taxon>
        <taxon>Chelicerata</taxon>
        <taxon>Arachnida</taxon>
        <taxon>Araneae</taxon>
        <taxon>Araneomorphae</taxon>
        <taxon>Entelegynae</taxon>
        <taxon>Araneoidea</taxon>
        <taxon>Nephilidae</taxon>
        <taxon>Trichonephila</taxon>
    </lineage>
</organism>
<evidence type="ECO:0000313" key="1">
    <source>
        <dbReference type="EMBL" id="GFY20790.1"/>
    </source>
</evidence>
<reference evidence="1" key="1">
    <citation type="submission" date="2020-08" db="EMBL/GenBank/DDBJ databases">
        <title>Multicomponent nature underlies the extraordinary mechanical properties of spider dragline silk.</title>
        <authorList>
            <person name="Kono N."/>
            <person name="Nakamura H."/>
            <person name="Mori M."/>
            <person name="Yoshida Y."/>
            <person name="Ohtoshi R."/>
            <person name="Malay A.D."/>
            <person name="Moran D.A.P."/>
            <person name="Tomita M."/>
            <person name="Numata K."/>
            <person name="Arakawa K."/>
        </authorList>
    </citation>
    <scope>NUCLEOTIDE SEQUENCE</scope>
</reference>
<dbReference type="AlphaFoldDB" id="A0A8X6T0K0"/>
<dbReference type="EMBL" id="BMAU01021356">
    <property type="protein sequence ID" value="GFY20790.1"/>
    <property type="molecule type" value="Genomic_DNA"/>
</dbReference>
<comment type="caution">
    <text evidence="1">The sequence shown here is derived from an EMBL/GenBank/DDBJ whole genome shotgun (WGS) entry which is preliminary data.</text>
</comment>
<evidence type="ECO:0000313" key="2">
    <source>
        <dbReference type="Proteomes" id="UP000887159"/>
    </source>
</evidence>
<keyword evidence="2" id="KW-1185">Reference proteome</keyword>
<accession>A0A8X6T0K0</accession>
<gene>
    <name evidence="1" type="ORF">TNCV_1120241</name>
</gene>
<name>A0A8X6T0K0_TRICX</name>